<dbReference type="GO" id="GO:0008270">
    <property type="term" value="F:zinc ion binding"/>
    <property type="evidence" value="ECO:0007669"/>
    <property type="project" value="UniProtKB-KW"/>
</dbReference>
<dbReference type="InterPro" id="IPR001841">
    <property type="entry name" value="Znf_RING"/>
</dbReference>
<feature type="domain" description="RING-type" evidence="5">
    <location>
        <begin position="90"/>
        <end position="133"/>
    </location>
</feature>
<evidence type="ECO:0000256" key="4">
    <source>
        <dbReference type="SAM" id="MobiDB-lite"/>
    </source>
</evidence>
<dbReference type="Gene3D" id="3.30.40.10">
    <property type="entry name" value="Zinc/RING finger domain, C3HC4 (zinc finger)"/>
    <property type="match status" value="1"/>
</dbReference>
<reference evidence="7" key="1">
    <citation type="submission" date="2025-08" db="UniProtKB">
        <authorList>
            <consortium name="RefSeq"/>
        </authorList>
    </citation>
    <scope>IDENTIFICATION</scope>
    <source>
        <tissue evidence="7">Whole organism</tissue>
    </source>
</reference>
<dbReference type="Pfam" id="PF13920">
    <property type="entry name" value="zf-C3HC4_3"/>
    <property type="match status" value="1"/>
</dbReference>
<evidence type="ECO:0000259" key="5">
    <source>
        <dbReference type="PROSITE" id="PS50089"/>
    </source>
</evidence>
<dbReference type="SUPFAM" id="SSF57850">
    <property type="entry name" value="RING/U-box"/>
    <property type="match status" value="1"/>
</dbReference>
<dbReference type="PROSITE" id="PS50089">
    <property type="entry name" value="ZF_RING_2"/>
    <property type="match status" value="1"/>
</dbReference>
<keyword evidence="1 3" id="KW-0863">Zinc-finger</keyword>
<evidence type="ECO:0000256" key="1">
    <source>
        <dbReference type="ARBA" id="ARBA00022771"/>
    </source>
</evidence>
<evidence type="ECO:0000313" key="7">
    <source>
        <dbReference type="RefSeq" id="XP_026289806.2"/>
    </source>
</evidence>
<keyword evidence="1 3" id="KW-0479">Metal-binding</keyword>
<dbReference type="SMART" id="SM00184">
    <property type="entry name" value="RING"/>
    <property type="match status" value="1"/>
</dbReference>
<evidence type="ECO:0000313" key="6">
    <source>
        <dbReference type="Proteomes" id="UP000504606"/>
    </source>
</evidence>
<dbReference type="Proteomes" id="UP000504606">
    <property type="component" value="Unplaced"/>
</dbReference>
<proteinExistence type="predicted"/>
<evidence type="ECO:0000256" key="3">
    <source>
        <dbReference type="PROSITE-ProRule" id="PRU00175"/>
    </source>
</evidence>
<dbReference type="GeneID" id="113214592"/>
<accession>A0A6J1TG66</accession>
<dbReference type="AlphaFoldDB" id="A0A6J1TG66"/>
<organism evidence="6 7">
    <name type="scientific">Frankliniella occidentalis</name>
    <name type="common">Western flower thrips</name>
    <name type="synonym">Euthrips occidentalis</name>
    <dbReference type="NCBI Taxonomy" id="133901"/>
    <lineage>
        <taxon>Eukaryota</taxon>
        <taxon>Metazoa</taxon>
        <taxon>Ecdysozoa</taxon>
        <taxon>Arthropoda</taxon>
        <taxon>Hexapoda</taxon>
        <taxon>Insecta</taxon>
        <taxon>Pterygota</taxon>
        <taxon>Neoptera</taxon>
        <taxon>Paraneoptera</taxon>
        <taxon>Thysanoptera</taxon>
        <taxon>Terebrantia</taxon>
        <taxon>Thripoidea</taxon>
        <taxon>Thripidae</taxon>
        <taxon>Frankliniella</taxon>
    </lineage>
</organism>
<feature type="compositionally biased region" description="Basic residues" evidence="4">
    <location>
        <begin position="34"/>
        <end position="49"/>
    </location>
</feature>
<name>A0A6J1TG66_FRAOC</name>
<dbReference type="KEGG" id="foc:113214592"/>
<dbReference type="InterPro" id="IPR013083">
    <property type="entry name" value="Znf_RING/FYVE/PHD"/>
</dbReference>
<feature type="region of interest" description="Disordered" evidence="4">
    <location>
        <begin position="30"/>
        <end position="49"/>
    </location>
</feature>
<dbReference type="RefSeq" id="XP_026289806.2">
    <property type="nucleotide sequence ID" value="XM_026434021.2"/>
</dbReference>
<protein>
    <submittedName>
        <fullName evidence="7">Uncharacterized protein LOC113214592</fullName>
    </submittedName>
</protein>
<keyword evidence="2" id="KW-0862">Zinc</keyword>
<gene>
    <name evidence="7" type="primary">LOC113214592</name>
</gene>
<keyword evidence="6" id="KW-1185">Reference proteome</keyword>
<sequence length="144" mass="16719">MTGYEPLISFHGSLLTLALLSPRLQPRKLQENHARRKVSSQRRRKKRVSQVKKTRWLVLNFTFPDMDDSSLSPYNGDHEGKDSNATDYDCIICFETWKPGHFKGMFLPCRHDNFCFHCAFSEKINKVICPLCRMPIDTVDSVLI</sequence>
<evidence type="ECO:0000256" key="2">
    <source>
        <dbReference type="ARBA" id="ARBA00022833"/>
    </source>
</evidence>